<name>A0A8H5A1J2_FUSOX</name>
<evidence type="ECO:0000313" key="2">
    <source>
        <dbReference type="EMBL" id="KAF5255767.1"/>
    </source>
</evidence>
<gene>
    <name evidence="2" type="ORF">FOXYS1_13798</name>
</gene>
<feature type="region of interest" description="Disordered" evidence="1">
    <location>
        <begin position="25"/>
        <end position="118"/>
    </location>
</feature>
<proteinExistence type="predicted"/>
<feature type="region of interest" description="Disordered" evidence="1">
    <location>
        <begin position="1"/>
        <end position="20"/>
    </location>
</feature>
<dbReference type="AlphaFoldDB" id="A0A8H5A1J2"/>
<feature type="compositionally biased region" description="Basic and acidic residues" evidence="1">
    <location>
        <begin position="36"/>
        <end position="49"/>
    </location>
</feature>
<dbReference type="EMBL" id="JAAFOW010002989">
    <property type="protein sequence ID" value="KAF5255767.1"/>
    <property type="molecule type" value="Genomic_DNA"/>
</dbReference>
<comment type="caution">
    <text evidence="2">The sequence shown here is derived from an EMBL/GenBank/DDBJ whole genome shotgun (WGS) entry which is preliminary data.</text>
</comment>
<sequence>MARPACAGNPNEGVVQDPGTALIPNVFDNWSTAGPVEKRQDHPAQETRQGRLLSFPDIPNTTCADIAKPHKRRRLNPSTPDSSTHDQDTAVAGMPGSRRTSPSKRQGPGGSEAVWLPS</sequence>
<protein>
    <submittedName>
        <fullName evidence="2">Uncharacterized protein</fullName>
    </submittedName>
</protein>
<accession>A0A8H5A1J2</accession>
<organism evidence="2 3">
    <name type="scientific">Fusarium oxysporum</name>
    <name type="common">Fusarium vascular wilt</name>
    <dbReference type="NCBI Taxonomy" id="5507"/>
    <lineage>
        <taxon>Eukaryota</taxon>
        <taxon>Fungi</taxon>
        <taxon>Dikarya</taxon>
        <taxon>Ascomycota</taxon>
        <taxon>Pezizomycotina</taxon>
        <taxon>Sordariomycetes</taxon>
        <taxon>Hypocreomycetidae</taxon>
        <taxon>Hypocreales</taxon>
        <taxon>Nectriaceae</taxon>
        <taxon>Fusarium</taxon>
        <taxon>Fusarium oxysporum species complex</taxon>
    </lineage>
</organism>
<evidence type="ECO:0000256" key="1">
    <source>
        <dbReference type="SAM" id="MobiDB-lite"/>
    </source>
</evidence>
<evidence type="ECO:0000313" key="3">
    <source>
        <dbReference type="Proteomes" id="UP000558688"/>
    </source>
</evidence>
<reference evidence="2" key="1">
    <citation type="submission" date="2020-02" db="EMBL/GenBank/DDBJ databases">
        <title>Identification and distribution of gene clusters putatively required for synthesis of sphingolipid metabolism inhibitors in phylogenetically diverse species of the filamentous fungus Fusarium.</title>
        <authorList>
            <person name="Kim H.-S."/>
            <person name="Busman M."/>
            <person name="Brown D.W."/>
            <person name="Divon H."/>
            <person name="Uhlig S."/>
            <person name="Proctor R.H."/>
        </authorList>
    </citation>
    <scope>NUCLEOTIDE SEQUENCE [LARGE SCALE GENOMIC DNA]</scope>
    <source>
        <strain evidence="2">NRRL 39464</strain>
    </source>
</reference>
<dbReference type="Proteomes" id="UP000558688">
    <property type="component" value="Unassembled WGS sequence"/>
</dbReference>